<reference evidence="2 3" key="1">
    <citation type="journal article" date="2019" name="Nat. Ecol. Evol.">
        <title>Megaphylogeny resolves global patterns of mushroom evolution.</title>
        <authorList>
            <person name="Varga T."/>
            <person name="Krizsan K."/>
            <person name="Foldi C."/>
            <person name="Dima B."/>
            <person name="Sanchez-Garcia M."/>
            <person name="Sanchez-Ramirez S."/>
            <person name="Szollosi G.J."/>
            <person name="Szarkandi J.G."/>
            <person name="Papp V."/>
            <person name="Albert L."/>
            <person name="Andreopoulos W."/>
            <person name="Angelini C."/>
            <person name="Antonin V."/>
            <person name="Barry K.W."/>
            <person name="Bougher N.L."/>
            <person name="Buchanan P."/>
            <person name="Buyck B."/>
            <person name="Bense V."/>
            <person name="Catcheside P."/>
            <person name="Chovatia M."/>
            <person name="Cooper J."/>
            <person name="Damon W."/>
            <person name="Desjardin D."/>
            <person name="Finy P."/>
            <person name="Geml J."/>
            <person name="Haridas S."/>
            <person name="Hughes K."/>
            <person name="Justo A."/>
            <person name="Karasinski D."/>
            <person name="Kautmanova I."/>
            <person name="Kiss B."/>
            <person name="Kocsube S."/>
            <person name="Kotiranta H."/>
            <person name="LaButti K.M."/>
            <person name="Lechner B.E."/>
            <person name="Liimatainen K."/>
            <person name="Lipzen A."/>
            <person name="Lukacs Z."/>
            <person name="Mihaltcheva S."/>
            <person name="Morgado L.N."/>
            <person name="Niskanen T."/>
            <person name="Noordeloos M.E."/>
            <person name="Ohm R.A."/>
            <person name="Ortiz-Santana B."/>
            <person name="Ovrebo C."/>
            <person name="Racz N."/>
            <person name="Riley R."/>
            <person name="Savchenko A."/>
            <person name="Shiryaev A."/>
            <person name="Soop K."/>
            <person name="Spirin V."/>
            <person name="Szebenyi C."/>
            <person name="Tomsovsky M."/>
            <person name="Tulloss R.E."/>
            <person name="Uehling J."/>
            <person name="Grigoriev I.V."/>
            <person name="Vagvolgyi C."/>
            <person name="Papp T."/>
            <person name="Martin F.M."/>
            <person name="Miettinen O."/>
            <person name="Hibbett D.S."/>
            <person name="Nagy L.G."/>
        </authorList>
    </citation>
    <scope>NUCLEOTIDE SEQUENCE [LARGE SCALE GENOMIC DNA]</scope>
    <source>
        <strain evidence="2 3">CBS 166.37</strain>
    </source>
</reference>
<dbReference type="EMBL" id="ML213628">
    <property type="protein sequence ID" value="TFK34726.1"/>
    <property type="molecule type" value="Genomic_DNA"/>
</dbReference>
<dbReference type="AlphaFoldDB" id="A0A5C3LRR7"/>
<feature type="region of interest" description="Disordered" evidence="1">
    <location>
        <begin position="120"/>
        <end position="168"/>
    </location>
</feature>
<proteinExistence type="predicted"/>
<gene>
    <name evidence="2" type="ORF">BDQ12DRAFT_669120</name>
</gene>
<accession>A0A5C3LRR7</accession>
<organism evidence="2 3">
    <name type="scientific">Crucibulum laeve</name>
    <dbReference type="NCBI Taxonomy" id="68775"/>
    <lineage>
        <taxon>Eukaryota</taxon>
        <taxon>Fungi</taxon>
        <taxon>Dikarya</taxon>
        <taxon>Basidiomycota</taxon>
        <taxon>Agaricomycotina</taxon>
        <taxon>Agaricomycetes</taxon>
        <taxon>Agaricomycetidae</taxon>
        <taxon>Agaricales</taxon>
        <taxon>Agaricineae</taxon>
        <taxon>Nidulariaceae</taxon>
        <taxon>Crucibulum</taxon>
    </lineage>
</organism>
<sequence>MPVIAAELRLIYDTGAAATLFSRATDRSRRVEEGLVASIQRENTVVDASDANSDDDAHDTCLETDFHKQRRRTLEAEIKCLEAERSVHISKKERYDAKRLKIEAEERLLLLKKVVQDRERTVVSAEKKKDSRKSQSLTTQDDPRYDPWYDPAYNPQTYTSKPPKIPRLPAPVSRTSDFSCARFEPYSLSPPTSASATPPLHHSYYYPAQNTSILYTPLPSHYAHFPSPRIITSPPAEGPTVVPPPHNRWSPWQSNAQLAVGCPNFIPL</sequence>
<dbReference type="Proteomes" id="UP000308652">
    <property type="component" value="Unassembled WGS sequence"/>
</dbReference>
<keyword evidence="3" id="KW-1185">Reference proteome</keyword>
<evidence type="ECO:0000313" key="3">
    <source>
        <dbReference type="Proteomes" id="UP000308652"/>
    </source>
</evidence>
<evidence type="ECO:0000256" key="1">
    <source>
        <dbReference type="SAM" id="MobiDB-lite"/>
    </source>
</evidence>
<name>A0A5C3LRR7_9AGAR</name>
<protein>
    <submittedName>
        <fullName evidence="2">Uncharacterized protein</fullName>
    </submittedName>
</protein>
<evidence type="ECO:0000313" key="2">
    <source>
        <dbReference type="EMBL" id="TFK34726.1"/>
    </source>
</evidence>
<feature type="compositionally biased region" description="Basic and acidic residues" evidence="1">
    <location>
        <begin position="120"/>
        <end position="133"/>
    </location>
</feature>